<name>A0A1D9P1M7_9FIRM</name>
<dbReference type="AlphaFoldDB" id="A0A1D9P1M7"/>
<dbReference type="Proteomes" id="UP000179284">
    <property type="component" value="Chromosome I"/>
</dbReference>
<protein>
    <submittedName>
        <fullName evidence="3">RNA methyltransferase RsmD family</fullName>
    </submittedName>
</protein>
<dbReference type="Pfam" id="PF03602">
    <property type="entry name" value="Cons_hypoth95"/>
    <property type="match status" value="1"/>
</dbReference>
<proteinExistence type="predicted"/>
<accession>A0A1D9P1M7</accession>
<dbReference type="PANTHER" id="PTHR43542:SF1">
    <property type="entry name" value="METHYLTRANSFERASE"/>
    <property type="match status" value="1"/>
</dbReference>
<evidence type="ECO:0000256" key="1">
    <source>
        <dbReference type="ARBA" id="ARBA00022603"/>
    </source>
</evidence>
<dbReference type="GO" id="GO:0031167">
    <property type="term" value="P:rRNA methylation"/>
    <property type="evidence" value="ECO:0007669"/>
    <property type="project" value="InterPro"/>
</dbReference>
<dbReference type="GO" id="GO:0003676">
    <property type="term" value="F:nucleic acid binding"/>
    <property type="evidence" value="ECO:0007669"/>
    <property type="project" value="InterPro"/>
</dbReference>
<organism evidence="3 4">
    <name type="scientific">Butyrivibrio hungatei</name>
    <dbReference type="NCBI Taxonomy" id="185008"/>
    <lineage>
        <taxon>Bacteria</taxon>
        <taxon>Bacillati</taxon>
        <taxon>Bacillota</taxon>
        <taxon>Clostridia</taxon>
        <taxon>Lachnospirales</taxon>
        <taxon>Lachnospiraceae</taxon>
        <taxon>Butyrivibrio</taxon>
    </lineage>
</organism>
<dbReference type="OrthoDB" id="9803017at2"/>
<dbReference type="CDD" id="cd02440">
    <property type="entry name" value="AdoMet_MTases"/>
    <property type="match status" value="1"/>
</dbReference>
<evidence type="ECO:0000313" key="4">
    <source>
        <dbReference type="Proteomes" id="UP000179284"/>
    </source>
</evidence>
<reference evidence="4" key="1">
    <citation type="submission" date="2016-10" db="EMBL/GenBank/DDBJ databases">
        <title>The complete genome sequence of the rumen bacterium Butyrivibrio hungatei MB2003.</title>
        <authorList>
            <person name="Palevich N."/>
            <person name="Kelly W.J."/>
            <person name="Leahy S.C."/>
            <person name="Altermann E."/>
            <person name="Rakonjac J."/>
            <person name="Attwood G.T."/>
        </authorList>
    </citation>
    <scope>NUCLEOTIDE SEQUENCE [LARGE SCALE GENOMIC DNA]</scope>
    <source>
        <strain evidence="4">MB2003</strain>
    </source>
</reference>
<dbReference type="Gene3D" id="3.40.50.150">
    <property type="entry name" value="Vaccinia Virus protein VP39"/>
    <property type="match status" value="1"/>
</dbReference>
<dbReference type="PANTHER" id="PTHR43542">
    <property type="entry name" value="METHYLTRANSFERASE"/>
    <property type="match status" value="1"/>
</dbReference>
<dbReference type="PROSITE" id="PS00092">
    <property type="entry name" value="N6_MTASE"/>
    <property type="match status" value="1"/>
</dbReference>
<gene>
    <name evidence="3" type="ORF">bhn_I1368</name>
</gene>
<keyword evidence="1 3" id="KW-0489">Methyltransferase</keyword>
<dbReference type="RefSeq" id="WP_071176092.1">
    <property type="nucleotide sequence ID" value="NZ_CP017831.1"/>
</dbReference>
<dbReference type="NCBIfam" id="TIGR00095">
    <property type="entry name" value="16S rRNA (guanine(966)-N(2))-methyltransferase RsmD"/>
    <property type="match status" value="1"/>
</dbReference>
<dbReference type="EMBL" id="CP017831">
    <property type="protein sequence ID" value="AOZ96401.1"/>
    <property type="molecule type" value="Genomic_DNA"/>
</dbReference>
<evidence type="ECO:0000256" key="2">
    <source>
        <dbReference type="ARBA" id="ARBA00022679"/>
    </source>
</evidence>
<dbReference type="InterPro" id="IPR029063">
    <property type="entry name" value="SAM-dependent_MTases_sf"/>
</dbReference>
<keyword evidence="4" id="KW-1185">Reference proteome</keyword>
<dbReference type="PIRSF" id="PIRSF004553">
    <property type="entry name" value="CHP00095"/>
    <property type="match status" value="1"/>
</dbReference>
<evidence type="ECO:0000313" key="3">
    <source>
        <dbReference type="EMBL" id="AOZ96401.1"/>
    </source>
</evidence>
<dbReference type="SUPFAM" id="SSF53335">
    <property type="entry name" value="S-adenosyl-L-methionine-dependent methyltransferases"/>
    <property type="match status" value="1"/>
</dbReference>
<dbReference type="GO" id="GO:0008168">
    <property type="term" value="F:methyltransferase activity"/>
    <property type="evidence" value="ECO:0007669"/>
    <property type="project" value="UniProtKB-KW"/>
</dbReference>
<dbReference type="KEGG" id="bhu:bhn_I1368"/>
<dbReference type="InterPro" id="IPR002052">
    <property type="entry name" value="DNA_methylase_N6_adenine_CS"/>
</dbReference>
<dbReference type="InterPro" id="IPR004398">
    <property type="entry name" value="RNA_MeTrfase_RsmD"/>
</dbReference>
<sequence>MRVIAGSARRLRLLTPEGNDTRPTQDRIKETLFNMIQNDVPGAVFIDLFAGSGGIGIEALSRGASRAYFIENAAKAYKCIMENLKTTHFEDVATVFKQDVVIALRNIHEKEADIIFIDPPYQAGLYERTLSQLSNMSYVTENTMIILESAVDMDFSFVSDYGFEVRREKEYKTNKHVFLYRKESL</sequence>
<keyword evidence="2" id="KW-0808">Transferase</keyword>